<accession>A0A437K2G9</accession>
<evidence type="ECO:0000313" key="12">
    <source>
        <dbReference type="EMBL" id="RVT54463.1"/>
    </source>
</evidence>
<evidence type="ECO:0000259" key="10">
    <source>
        <dbReference type="Pfam" id="PF01050"/>
    </source>
</evidence>
<dbReference type="InterPro" id="IPR051161">
    <property type="entry name" value="Mannose-6P_isomerase_type2"/>
</dbReference>
<evidence type="ECO:0000256" key="7">
    <source>
        <dbReference type="ARBA" id="ARBA00047343"/>
    </source>
</evidence>
<feature type="domain" description="Nucleotidyl transferase" evidence="9">
    <location>
        <begin position="1"/>
        <end position="280"/>
    </location>
</feature>
<dbReference type="FunFam" id="3.90.550.10:FF:000046">
    <property type="entry name" value="Mannose-1-phosphate guanylyltransferase (GDP)"/>
    <property type="match status" value="1"/>
</dbReference>
<dbReference type="Gene3D" id="3.90.550.10">
    <property type="entry name" value="Spore Coat Polysaccharide Biosynthesis Protein SpsA, Chain A"/>
    <property type="match status" value="1"/>
</dbReference>
<dbReference type="Gene3D" id="2.60.120.10">
    <property type="entry name" value="Jelly Rolls"/>
    <property type="match status" value="1"/>
</dbReference>
<name>A0A437K2G9_9BURK</name>
<dbReference type="EC" id="2.7.7.13" evidence="2"/>
<dbReference type="Pfam" id="PF00483">
    <property type="entry name" value="NTP_transferase"/>
    <property type="match status" value="1"/>
</dbReference>
<feature type="domain" description="MannoseP isomerase/GMP-like beta-helix" evidence="11">
    <location>
        <begin position="294"/>
        <end position="342"/>
    </location>
</feature>
<dbReference type="InterPro" id="IPR005835">
    <property type="entry name" value="NTP_transferase_dom"/>
</dbReference>
<evidence type="ECO:0000256" key="8">
    <source>
        <dbReference type="RuleBase" id="RU004190"/>
    </source>
</evidence>
<dbReference type="Proteomes" id="UP000288178">
    <property type="component" value="Unassembled WGS sequence"/>
</dbReference>
<evidence type="ECO:0000313" key="13">
    <source>
        <dbReference type="Proteomes" id="UP000288178"/>
    </source>
</evidence>
<evidence type="ECO:0000259" key="9">
    <source>
        <dbReference type="Pfam" id="PF00483"/>
    </source>
</evidence>
<evidence type="ECO:0000256" key="4">
    <source>
        <dbReference type="ARBA" id="ARBA00022695"/>
    </source>
</evidence>
<dbReference type="GO" id="GO:0009298">
    <property type="term" value="P:GDP-mannose biosynthetic process"/>
    <property type="evidence" value="ECO:0007669"/>
    <property type="project" value="TreeGrafter"/>
</dbReference>
<dbReference type="GO" id="GO:0005525">
    <property type="term" value="F:GTP binding"/>
    <property type="evidence" value="ECO:0007669"/>
    <property type="project" value="UniProtKB-KW"/>
</dbReference>
<evidence type="ECO:0000256" key="1">
    <source>
        <dbReference type="ARBA" id="ARBA00006115"/>
    </source>
</evidence>
<dbReference type="PANTHER" id="PTHR46390:SF1">
    <property type="entry name" value="MANNOSE-1-PHOSPHATE GUANYLYLTRANSFERASE"/>
    <property type="match status" value="1"/>
</dbReference>
<dbReference type="GO" id="GO:0004475">
    <property type="term" value="F:mannose-1-phosphate guanylyltransferase (GTP) activity"/>
    <property type="evidence" value="ECO:0007669"/>
    <property type="project" value="UniProtKB-EC"/>
</dbReference>
<dbReference type="EMBL" id="SACT01000001">
    <property type="protein sequence ID" value="RVT54463.1"/>
    <property type="molecule type" value="Genomic_DNA"/>
</dbReference>
<keyword evidence="5" id="KW-0547">Nucleotide-binding</keyword>
<dbReference type="FunFam" id="2.60.120.10:FF:000032">
    <property type="entry name" value="Mannose-1-phosphate guanylyltransferase/mannose-6-phosphate isomerase"/>
    <property type="match status" value="1"/>
</dbReference>
<dbReference type="GO" id="GO:0016853">
    <property type="term" value="F:isomerase activity"/>
    <property type="evidence" value="ECO:0007669"/>
    <property type="project" value="UniProtKB-KW"/>
</dbReference>
<comment type="caution">
    <text evidence="12">The sequence shown here is derived from an EMBL/GenBank/DDBJ whole genome shotgun (WGS) entry which is preliminary data.</text>
</comment>
<dbReference type="SUPFAM" id="SSF51182">
    <property type="entry name" value="RmlC-like cupins"/>
    <property type="match status" value="1"/>
</dbReference>
<sequence>MAGGSGTRLWPLSRSGYPKQFLVLAGNTSLLQQAAQRLAGLAAADIVVTSPLVVGNEEHRFMVLDQLREVQATPAAVLLEPMGRNTAPAVTLAALQALEAGADPVLVVTPSDQTVADDAAFTRALQAAARRAASGEIVILGIRPDRPETGYGYIRADGSAVAQFVEKPDTPTAERYLADGGYYWNAGIFVLKASVWLAALERFRPDIAEATRAAWAGRATDAQFVRPDKALFGAVPSESVDYAVMERCPGSGQPLGMEVLDAGWNDLGAWEAVWQAAPKDGAGNAAIGDALIEDSRNTLVHASSRLVGAVGVSDVVIVETPDAVLVADRSRSQDVKKIVARLGAEQRGEHALHRKVHRPWGWYDSIDMGERFQVKRILVKPGASLSLQKHHHRAEHWIVVSGTAEVTNGDQVILLTENQSTYIPLGQVHRLANPGKVPLEIIEVQSGSYLGEDDIVRFEDTYGRT</sequence>
<protein>
    <recommendedName>
        <fullName evidence="2">mannose-1-phosphate guanylyltransferase</fullName>
        <ecNumber evidence="2">2.7.7.13</ecNumber>
    </recommendedName>
</protein>
<organism evidence="12 13">
    <name type="scientific">Rubrivivax albus</name>
    <dbReference type="NCBI Taxonomy" id="2499835"/>
    <lineage>
        <taxon>Bacteria</taxon>
        <taxon>Pseudomonadati</taxon>
        <taxon>Pseudomonadota</taxon>
        <taxon>Betaproteobacteria</taxon>
        <taxon>Burkholderiales</taxon>
        <taxon>Sphaerotilaceae</taxon>
        <taxon>Rubrivivax</taxon>
    </lineage>
</organism>
<evidence type="ECO:0000259" key="11">
    <source>
        <dbReference type="Pfam" id="PF22640"/>
    </source>
</evidence>
<proteinExistence type="inferred from homology"/>
<dbReference type="Pfam" id="PF01050">
    <property type="entry name" value="MannoseP_isomer"/>
    <property type="match status" value="1"/>
</dbReference>
<dbReference type="NCBIfam" id="TIGR01479">
    <property type="entry name" value="GMP_PMI"/>
    <property type="match status" value="1"/>
</dbReference>
<comment type="similarity">
    <text evidence="1 8">Belongs to the mannose-6-phosphate isomerase type 2 family.</text>
</comment>
<keyword evidence="3 12" id="KW-0808">Transferase</keyword>
<feature type="domain" description="Mannose-6-phosphate isomerase type II C-terminal" evidence="10">
    <location>
        <begin position="346"/>
        <end position="460"/>
    </location>
</feature>
<dbReference type="OrthoDB" id="9806359at2"/>
<evidence type="ECO:0000256" key="5">
    <source>
        <dbReference type="ARBA" id="ARBA00022741"/>
    </source>
</evidence>
<evidence type="ECO:0000256" key="3">
    <source>
        <dbReference type="ARBA" id="ARBA00022679"/>
    </source>
</evidence>
<keyword evidence="4 12" id="KW-0548">Nucleotidyltransferase</keyword>
<comment type="catalytic activity">
    <reaction evidence="7">
        <text>alpha-D-mannose 1-phosphate + GTP + H(+) = GDP-alpha-D-mannose + diphosphate</text>
        <dbReference type="Rhea" id="RHEA:15229"/>
        <dbReference type="ChEBI" id="CHEBI:15378"/>
        <dbReference type="ChEBI" id="CHEBI:33019"/>
        <dbReference type="ChEBI" id="CHEBI:37565"/>
        <dbReference type="ChEBI" id="CHEBI:57527"/>
        <dbReference type="ChEBI" id="CHEBI:58409"/>
        <dbReference type="EC" id="2.7.7.13"/>
    </reaction>
</comment>
<dbReference type="InterPro" id="IPR049577">
    <property type="entry name" value="GMPP_N"/>
</dbReference>
<dbReference type="InterPro" id="IPR054566">
    <property type="entry name" value="ManC/GMP-like_b-helix"/>
</dbReference>
<dbReference type="InterPro" id="IPR001538">
    <property type="entry name" value="Man6P_isomerase-2_C"/>
</dbReference>
<dbReference type="InterPro" id="IPR006375">
    <property type="entry name" value="Man1P_GuaTrfase/Man6P_Isoase"/>
</dbReference>
<keyword evidence="12" id="KW-0413">Isomerase</keyword>
<dbReference type="GO" id="GO:0000271">
    <property type="term" value="P:polysaccharide biosynthetic process"/>
    <property type="evidence" value="ECO:0007669"/>
    <property type="project" value="InterPro"/>
</dbReference>
<gene>
    <name evidence="12" type="ORF">ENE75_02005</name>
</gene>
<dbReference type="AlphaFoldDB" id="A0A437K2G9"/>
<dbReference type="CDD" id="cd02509">
    <property type="entry name" value="GDP-M1P_Guanylyltransferase"/>
    <property type="match status" value="1"/>
</dbReference>
<dbReference type="CDD" id="cd02213">
    <property type="entry name" value="cupin_PMI_typeII_C"/>
    <property type="match status" value="1"/>
</dbReference>
<dbReference type="SUPFAM" id="SSF53448">
    <property type="entry name" value="Nucleotide-diphospho-sugar transferases"/>
    <property type="match status" value="1"/>
</dbReference>
<dbReference type="PANTHER" id="PTHR46390">
    <property type="entry name" value="MANNOSE-1-PHOSPHATE GUANYLYLTRANSFERASE"/>
    <property type="match status" value="1"/>
</dbReference>
<evidence type="ECO:0000256" key="6">
    <source>
        <dbReference type="ARBA" id="ARBA00023134"/>
    </source>
</evidence>
<dbReference type="Pfam" id="PF22640">
    <property type="entry name" value="ManC_GMP_beta-helix"/>
    <property type="match status" value="1"/>
</dbReference>
<dbReference type="InterPro" id="IPR014710">
    <property type="entry name" value="RmlC-like_jellyroll"/>
</dbReference>
<keyword evidence="6" id="KW-0342">GTP-binding</keyword>
<keyword evidence="13" id="KW-1185">Reference proteome</keyword>
<evidence type="ECO:0000256" key="2">
    <source>
        <dbReference type="ARBA" id="ARBA00012387"/>
    </source>
</evidence>
<dbReference type="InterPro" id="IPR029044">
    <property type="entry name" value="Nucleotide-diphossugar_trans"/>
</dbReference>
<dbReference type="InterPro" id="IPR011051">
    <property type="entry name" value="RmlC_Cupin_sf"/>
</dbReference>
<reference evidence="12 13" key="1">
    <citation type="submission" date="2019-01" db="EMBL/GenBank/DDBJ databases">
        <authorList>
            <person name="Chen W.-M."/>
        </authorList>
    </citation>
    <scope>NUCLEOTIDE SEQUENCE [LARGE SCALE GENOMIC DNA]</scope>
    <source>
        <strain evidence="12 13">ICH-3</strain>
    </source>
</reference>